<dbReference type="GeneID" id="42004911"/>
<dbReference type="EMBL" id="QEAO01000021">
    <property type="protein sequence ID" value="TPX33402.1"/>
    <property type="molecule type" value="Genomic_DNA"/>
</dbReference>
<feature type="compositionally biased region" description="Acidic residues" evidence="10">
    <location>
        <begin position="26"/>
        <end position="55"/>
    </location>
</feature>
<accession>A0A507C124</accession>
<keyword evidence="6 9" id="KW-0539">Nucleus</keyword>
<dbReference type="Pfam" id="PF06102">
    <property type="entry name" value="RRP36"/>
    <property type="match status" value="1"/>
</dbReference>
<keyword evidence="3 9" id="KW-0690">Ribosome biogenesis</keyword>
<keyword evidence="4 9" id="KW-0698">rRNA processing</keyword>
<evidence type="ECO:0000256" key="4">
    <source>
        <dbReference type="ARBA" id="ARBA00022552"/>
    </source>
</evidence>
<evidence type="ECO:0000256" key="7">
    <source>
        <dbReference type="ARBA" id="ARBA00023274"/>
    </source>
</evidence>
<proteinExistence type="inferred from homology"/>
<evidence type="ECO:0000256" key="5">
    <source>
        <dbReference type="ARBA" id="ARBA00023054"/>
    </source>
</evidence>
<evidence type="ECO:0000256" key="1">
    <source>
        <dbReference type="ARBA" id="ARBA00004604"/>
    </source>
</evidence>
<dbReference type="Proteomes" id="UP000319731">
    <property type="component" value="Unassembled WGS sequence"/>
</dbReference>
<dbReference type="RefSeq" id="XP_031024414.1">
    <property type="nucleotide sequence ID" value="XM_031169614.1"/>
</dbReference>
<comment type="subcellular location">
    <subcellularLocation>
        <location evidence="1 9">Nucleus</location>
        <location evidence="1 9">Nucleolus</location>
    </subcellularLocation>
</comment>
<dbReference type="PANTHER" id="PTHR21738">
    <property type="entry name" value="RIBOSOMAL RNA PROCESSING PROTEIN 36 HOMOLOG"/>
    <property type="match status" value="1"/>
</dbReference>
<feature type="compositionally biased region" description="Polar residues" evidence="10">
    <location>
        <begin position="83"/>
        <end position="93"/>
    </location>
</feature>
<evidence type="ECO:0000256" key="10">
    <source>
        <dbReference type="SAM" id="MobiDB-lite"/>
    </source>
</evidence>
<comment type="similarity">
    <text evidence="2 9">Belongs to the RRP36 family.</text>
</comment>
<feature type="region of interest" description="Disordered" evidence="10">
    <location>
        <begin position="289"/>
        <end position="317"/>
    </location>
</feature>
<keyword evidence="7 9" id="KW-0687">Ribonucleoprotein</keyword>
<dbReference type="GO" id="GO:0030686">
    <property type="term" value="C:90S preribosome"/>
    <property type="evidence" value="ECO:0007669"/>
    <property type="project" value="TreeGrafter"/>
</dbReference>
<dbReference type="InterPro" id="IPR009292">
    <property type="entry name" value="RRP36"/>
</dbReference>
<dbReference type="GO" id="GO:0005730">
    <property type="term" value="C:nucleolus"/>
    <property type="evidence" value="ECO:0007669"/>
    <property type="project" value="UniProtKB-SubCell"/>
</dbReference>
<protein>
    <recommendedName>
        <fullName evidence="9">rRNA biogenesis protein RRP36</fullName>
    </recommendedName>
</protein>
<dbReference type="STRING" id="1806994.A0A507C124"/>
<name>A0A507C124_9FUNG</name>
<evidence type="ECO:0000256" key="3">
    <source>
        <dbReference type="ARBA" id="ARBA00022517"/>
    </source>
</evidence>
<feature type="region of interest" description="Disordered" evidence="10">
    <location>
        <begin position="1"/>
        <end position="170"/>
    </location>
</feature>
<dbReference type="GO" id="GO:0000462">
    <property type="term" value="P:maturation of SSU-rRNA from tricistronic rRNA transcript (SSU-rRNA, 5.8S rRNA, LSU-rRNA)"/>
    <property type="evidence" value="ECO:0007669"/>
    <property type="project" value="TreeGrafter"/>
</dbReference>
<dbReference type="AlphaFoldDB" id="A0A507C124"/>
<evidence type="ECO:0000256" key="9">
    <source>
        <dbReference type="RuleBase" id="RU368027"/>
    </source>
</evidence>
<dbReference type="OrthoDB" id="448446at2759"/>
<comment type="caution">
    <text evidence="11">The sequence shown here is derived from an EMBL/GenBank/DDBJ whole genome shotgun (WGS) entry which is preliminary data.</text>
</comment>
<organism evidence="11 12">
    <name type="scientific">Synchytrium microbalum</name>
    <dbReference type="NCBI Taxonomy" id="1806994"/>
    <lineage>
        <taxon>Eukaryota</taxon>
        <taxon>Fungi</taxon>
        <taxon>Fungi incertae sedis</taxon>
        <taxon>Chytridiomycota</taxon>
        <taxon>Chytridiomycota incertae sedis</taxon>
        <taxon>Chytridiomycetes</taxon>
        <taxon>Synchytriales</taxon>
        <taxon>Synchytriaceae</taxon>
        <taxon>Synchytrium</taxon>
    </lineage>
</organism>
<feature type="compositionally biased region" description="Polar residues" evidence="10">
    <location>
        <begin position="100"/>
        <end position="117"/>
    </location>
</feature>
<sequence>MVKPTFAKRHHDDDDDELTSIHGDEESMEDGPIDEGQENATEDYGSDGDNDELDSTSETQNIDDEREKQLQDELANIPFHQLLATQKKLSASQKVERSSEGTANSRSSTSKGKSQHYNSDEDENVPSWHRPEGIETSRPSLPKRANKNQPTEVTSKRAVPRHRQVVDVIQKKARDPRFESLSGEFRSDLFEQKYSFIREYEASEVNLIKQQAAQERDPAERDRLEKLVQRMISLEEARQIKDRRKKIERDWKKAEKEAVLKTGKNPYFLKKSDMKKLELVEKFESLKPGERERALERRRKKNASKEHRSVPYARRPE</sequence>
<keyword evidence="12" id="KW-1185">Reference proteome</keyword>
<evidence type="ECO:0000256" key="8">
    <source>
        <dbReference type="ARBA" id="ARBA00025053"/>
    </source>
</evidence>
<evidence type="ECO:0000256" key="6">
    <source>
        <dbReference type="ARBA" id="ARBA00023242"/>
    </source>
</evidence>
<evidence type="ECO:0000313" key="12">
    <source>
        <dbReference type="Proteomes" id="UP000319731"/>
    </source>
</evidence>
<keyword evidence="5" id="KW-0175">Coiled coil</keyword>
<comment type="function">
    <text evidence="8 9">Component of the 90S pre-ribosome involved in the maturation of rRNAs. Required for early cleavages of the pre-RNAs in the 40S ribosomal subunit maturation pathway.</text>
</comment>
<feature type="compositionally biased region" description="Basic and acidic residues" evidence="10">
    <location>
        <begin position="303"/>
        <end position="317"/>
    </location>
</feature>
<evidence type="ECO:0000313" key="11">
    <source>
        <dbReference type="EMBL" id="TPX33402.1"/>
    </source>
</evidence>
<gene>
    <name evidence="11" type="ORF">SmJEL517_g03686</name>
</gene>
<comment type="subunit">
    <text evidence="9">Associates with 90S and pre-40S pre-ribosomal particles.</text>
</comment>
<evidence type="ECO:0000256" key="2">
    <source>
        <dbReference type="ARBA" id="ARBA00009418"/>
    </source>
</evidence>
<reference evidence="11 12" key="1">
    <citation type="journal article" date="2019" name="Sci. Rep.">
        <title>Comparative genomics of chytrid fungi reveal insights into the obligate biotrophic and pathogenic lifestyle of Synchytrium endobioticum.</title>
        <authorList>
            <person name="van de Vossenberg B.T.L.H."/>
            <person name="Warris S."/>
            <person name="Nguyen H.D.T."/>
            <person name="van Gent-Pelzer M.P.E."/>
            <person name="Joly D.L."/>
            <person name="van de Geest H.C."/>
            <person name="Bonants P.J.M."/>
            <person name="Smith D.S."/>
            <person name="Levesque C.A."/>
            <person name="van der Lee T.A.J."/>
        </authorList>
    </citation>
    <scope>NUCLEOTIDE SEQUENCE [LARGE SCALE GENOMIC DNA]</scope>
    <source>
        <strain evidence="11 12">JEL517</strain>
    </source>
</reference>
<dbReference type="PANTHER" id="PTHR21738:SF0">
    <property type="entry name" value="RIBOSOMAL RNA PROCESSING PROTEIN 36 HOMOLOG"/>
    <property type="match status" value="1"/>
</dbReference>